<accession>A0A426ZHT7</accession>
<gene>
    <name evidence="2" type="ORF">B296_00003866</name>
</gene>
<dbReference type="EMBL" id="AMZH03006586">
    <property type="protein sequence ID" value="RRT63464.1"/>
    <property type="molecule type" value="Genomic_DNA"/>
</dbReference>
<evidence type="ECO:0000256" key="1">
    <source>
        <dbReference type="SAM" id="MobiDB-lite"/>
    </source>
</evidence>
<protein>
    <submittedName>
        <fullName evidence="2">Uncharacterized protein</fullName>
    </submittedName>
</protein>
<dbReference type="AlphaFoldDB" id="A0A426ZHT7"/>
<reference evidence="2 3" key="1">
    <citation type="journal article" date="2014" name="Agronomy (Basel)">
        <title>A Draft Genome Sequence for Ensete ventricosum, the Drought-Tolerant Tree Against Hunger.</title>
        <authorList>
            <person name="Harrison J."/>
            <person name="Moore K.A."/>
            <person name="Paszkiewicz K."/>
            <person name="Jones T."/>
            <person name="Grant M."/>
            <person name="Ambacheew D."/>
            <person name="Muzemil S."/>
            <person name="Studholme D.J."/>
        </authorList>
    </citation>
    <scope>NUCLEOTIDE SEQUENCE [LARGE SCALE GENOMIC DNA]</scope>
</reference>
<evidence type="ECO:0000313" key="3">
    <source>
        <dbReference type="Proteomes" id="UP000287651"/>
    </source>
</evidence>
<proteinExistence type="predicted"/>
<sequence length="86" mass="9488">MEIGYDGSVLRLEGCPKDDVVGGSKMVKVWWVKRRKKTKMMGQDQAWASGQVRTMQWDLAGSSLGDSPKGSGSSQGTRWEITGKRP</sequence>
<organism evidence="2 3">
    <name type="scientific">Ensete ventricosum</name>
    <name type="common">Abyssinian banana</name>
    <name type="synonym">Musa ensete</name>
    <dbReference type="NCBI Taxonomy" id="4639"/>
    <lineage>
        <taxon>Eukaryota</taxon>
        <taxon>Viridiplantae</taxon>
        <taxon>Streptophyta</taxon>
        <taxon>Embryophyta</taxon>
        <taxon>Tracheophyta</taxon>
        <taxon>Spermatophyta</taxon>
        <taxon>Magnoliopsida</taxon>
        <taxon>Liliopsida</taxon>
        <taxon>Zingiberales</taxon>
        <taxon>Musaceae</taxon>
        <taxon>Ensete</taxon>
    </lineage>
</organism>
<comment type="caution">
    <text evidence="2">The sequence shown here is derived from an EMBL/GenBank/DDBJ whole genome shotgun (WGS) entry which is preliminary data.</text>
</comment>
<dbReference type="Proteomes" id="UP000287651">
    <property type="component" value="Unassembled WGS sequence"/>
</dbReference>
<evidence type="ECO:0000313" key="2">
    <source>
        <dbReference type="EMBL" id="RRT63464.1"/>
    </source>
</evidence>
<feature type="region of interest" description="Disordered" evidence="1">
    <location>
        <begin position="60"/>
        <end position="86"/>
    </location>
</feature>
<name>A0A426ZHT7_ENSVE</name>